<dbReference type="PRINTS" id="PR00080">
    <property type="entry name" value="SDRFAMILY"/>
</dbReference>
<keyword evidence="3" id="KW-0520">NAD</keyword>
<dbReference type="FunFam" id="3.40.50.720:FF:000084">
    <property type="entry name" value="Short-chain dehydrogenase reductase"/>
    <property type="match status" value="1"/>
</dbReference>
<keyword evidence="2" id="KW-0560">Oxidoreductase</keyword>
<dbReference type="PANTHER" id="PTHR24321">
    <property type="entry name" value="DEHYDROGENASES, SHORT CHAIN"/>
    <property type="match status" value="1"/>
</dbReference>
<dbReference type="GO" id="GO:0016491">
    <property type="term" value="F:oxidoreductase activity"/>
    <property type="evidence" value="ECO:0007669"/>
    <property type="project" value="UniProtKB-KW"/>
</dbReference>
<accession>A0AA96LL70</accession>
<evidence type="ECO:0000313" key="5">
    <source>
        <dbReference type="EMBL" id="WNQ14105.1"/>
    </source>
</evidence>
<keyword evidence="6" id="KW-1185">Reference proteome</keyword>
<protein>
    <submittedName>
        <fullName evidence="5">SDR family NAD(P)-dependent oxidoreductase</fullName>
    </submittedName>
</protein>
<dbReference type="Proteomes" id="UP001305702">
    <property type="component" value="Chromosome"/>
</dbReference>
<dbReference type="GO" id="GO:0008206">
    <property type="term" value="P:bile acid metabolic process"/>
    <property type="evidence" value="ECO:0007669"/>
    <property type="project" value="UniProtKB-ARBA"/>
</dbReference>
<dbReference type="KEGG" id="paun:MJA45_14125"/>
<gene>
    <name evidence="5" type="ORF">MJA45_14125</name>
</gene>
<feature type="domain" description="Ketoreductase" evidence="4">
    <location>
        <begin position="6"/>
        <end position="181"/>
    </location>
</feature>
<reference evidence="5 6" key="1">
    <citation type="submission" date="2022-02" db="EMBL/GenBank/DDBJ databases">
        <title>Paenibacillus sp. MBLB1776 Whole Genome Shotgun Sequencing.</title>
        <authorList>
            <person name="Hwang C.Y."/>
            <person name="Cho E.-S."/>
            <person name="Seo M.-J."/>
        </authorList>
    </citation>
    <scope>NUCLEOTIDE SEQUENCE [LARGE SCALE GENOMIC DNA]</scope>
    <source>
        <strain evidence="5 6">MBLB1776</strain>
    </source>
</reference>
<dbReference type="CDD" id="cd05233">
    <property type="entry name" value="SDR_c"/>
    <property type="match status" value="1"/>
</dbReference>
<dbReference type="InterPro" id="IPR057326">
    <property type="entry name" value="KR_dom"/>
</dbReference>
<dbReference type="SMART" id="SM00822">
    <property type="entry name" value="PKS_KR"/>
    <property type="match status" value="1"/>
</dbReference>
<evidence type="ECO:0000256" key="2">
    <source>
        <dbReference type="ARBA" id="ARBA00023002"/>
    </source>
</evidence>
<dbReference type="AlphaFoldDB" id="A0AA96LL70"/>
<dbReference type="PANTHER" id="PTHR24321:SF8">
    <property type="entry name" value="ESTRADIOL 17-BETA-DEHYDROGENASE 8-RELATED"/>
    <property type="match status" value="1"/>
</dbReference>
<comment type="similarity">
    <text evidence="1">Belongs to the short-chain dehydrogenases/reductases (SDR) family.</text>
</comment>
<evidence type="ECO:0000313" key="6">
    <source>
        <dbReference type="Proteomes" id="UP001305702"/>
    </source>
</evidence>
<organism evidence="5 6">
    <name type="scientific">Paenibacillus aurantius</name>
    <dbReference type="NCBI Taxonomy" id="2918900"/>
    <lineage>
        <taxon>Bacteria</taxon>
        <taxon>Bacillati</taxon>
        <taxon>Bacillota</taxon>
        <taxon>Bacilli</taxon>
        <taxon>Bacillales</taxon>
        <taxon>Paenibacillaceae</taxon>
        <taxon>Paenibacillus</taxon>
    </lineage>
</organism>
<evidence type="ECO:0000259" key="4">
    <source>
        <dbReference type="SMART" id="SM00822"/>
    </source>
</evidence>
<dbReference type="PRINTS" id="PR00081">
    <property type="entry name" value="GDHRDH"/>
</dbReference>
<evidence type="ECO:0000256" key="3">
    <source>
        <dbReference type="ARBA" id="ARBA00023027"/>
    </source>
</evidence>
<dbReference type="Pfam" id="PF13561">
    <property type="entry name" value="adh_short_C2"/>
    <property type="match status" value="1"/>
</dbReference>
<dbReference type="RefSeq" id="WP_315607888.1">
    <property type="nucleotide sequence ID" value="NZ_CP130318.1"/>
</dbReference>
<dbReference type="Gene3D" id="3.40.50.720">
    <property type="entry name" value="NAD(P)-binding Rossmann-like Domain"/>
    <property type="match status" value="1"/>
</dbReference>
<dbReference type="InterPro" id="IPR036291">
    <property type="entry name" value="NAD(P)-bd_dom_sf"/>
</dbReference>
<dbReference type="InterPro" id="IPR002347">
    <property type="entry name" value="SDR_fam"/>
</dbReference>
<dbReference type="InterPro" id="IPR020904">
    <property type="entry name" value="Sc_DH/Rdtase_CS"/>
</dbReference>
<dbReference type="SUPFAM" id="SSF51735">
    <property type="entry name" value="NAD(P)-binding Rossmann-fold domains"/>
    <property type="match status" value="1"/>
</dbReference>
<dbReference type="PROSITE" id="PS00061">
    <property type="entry name" value="ADH_SHORT"/>
    <property type="match status" value="1"/>
</dbReference>
<name>A0AA96LL70_9BACL</name>
<sequence length="274" mass="29678">MLLAGKKALVTGAGGKLGGAIAGRFASEGCSVILADIHSQKAEEAADLLNKQGHEAKAVAMDVTDEQSVNRVFDGLAKLDILVNNAGVTRGHYNLQSTLQEWNEILNVNLTSVFLCAKSAFPLLRQSPSPAIVNMSSINAFRMNPGLPAYAAAKSGIIALTEQLALEGARDRIRVNCLSPGRIMSEEQQQERSHEPVFAIDRDCYPLGRLGYPRDVANAALFLASDLSAFVNGINLVVDGGMSIQAVSSLVRPDLRRRWKSGLYKLEMEEERER</sequence>
<dbReference type="EMBL" id="CP130318">
    <property type="protein sequence ID" value="WNQ14105.1"/>
    <property type="molecule type" value="Genomic_DNA"/>
</dbReference>
<proteinExistence type="inferred from homology"/>
<evidence type="ECO:0000256" key="1">
    <source>
        <dbReference type="ARBA" id="ARBA00006484"/>
    </source>
</evidence>